<name>A0A1B6FXY7_9HEMI</name>
<sequence length="291" mass="33055">MMKMIAALLFVASTVSGSSIIYDTQCMEGERIVHDSDDTKVLVCFRGLFVIMKCPPESKYKAEHKKCVSSYITEDHKISVSLTDPVCVDGHRIPYFGPDSLNLTRYYECRGGLYTQMICPGQKLLGKNTDFRKCVEFLFYIDRPSVPPTRTCPDGDMQPHETDATKARLCLKGHMYVDLECPPGSIYRVDFKKCYSTFVDKENRPGYTLARPVCREKQRIPDMDPPPSPPVTHYQCLGGSYVRMVCPELPPHQRGRGLDTCHPMSENGNIMKTRGYRTRPIAEPPTNKKHK</sequence>
<feature type="signal peptide" evidence="1">
    <location>
        <begin position="1"/>
        <end position="17"/>
    </location>
</feature>
<evidence type="ECO:0000256" key="1">
    <source>
        <dbReference type="SAM" id="SignalP"/>
    </source>
</evidence>
<proteinExistence type="predicted"/>
<dbReference type="InterPro" id="IPR036508">
    <property type="entry name" value="Chitin-bd_dom_sf"/>
</dbReference>
<dbReference type="GO" id="GO:0008061">
    <property type="term" value="F:chitin binding"/>
    <property type="evidence" value="ECO:0007669"/>
    <property type="project" value="InterPro"/>
</dbReference>
<dbReference type="SUPFAM" id="SSF57625">
    <property type="entry name" value="Invertebrate chitin-binding proteins"/>
    <property type="match status" value="2"/>
</dbReference>
<organism evidence="2">
    <name type="scientific">Cuerna arida</name>
    <dbReference type="NCBI Taxonomy" id="1464854"/>
    <lineage>
        <taxon>Eukaryota</taxon>
        <taxon>Metazoa</taxon>
        <taxon>Ecdysozoa</taxon>
        <taxon>Arthropoda</taxon>
        <taxon>Hexapoda</taxon>
        <taxon>Insecta</taxon>
        <taxon>Pterygota</taxon>
        <taxon>Neoptera</taxon>
        <taxon>Paraneoptera</taxon>
        <taxon>Hemiptera</taxon>
        <taxon>Auchenorrhyncha</taxon>
        <taxon>Membracoidea</taxon>
        <taxon>Cicadellidae</taxon>
        <taxon>Cicadellinae</taxon>
        <taxon>Proconiini</taxon>
        <taxon>Cuerna</taxon>
    </lineage>
</organism>
<dbReference type="EMBL" id="GECZ01014719">
    <property type="protein sequence ID" value="JAS55050.1"/>
    <property type="molecule type" value="Transcribed_RNA"/>
</dbReference>
<gene>
    <name evidence="2" type="ORF">g.20969</name>
</gene>
<dbReference type="AlphaFoldDB" id="A0A1B6FXY7"/>
<evidence type="ECO:0000313" key="2">
    <source>
        <dbReference type="EMBL" id="JAS55050.1"/>
    </source>
</evidence>
<protein>
    <recommendedName>
        <fullName evidence="3">Chitin-binding type-2 domain-containing protein</fullName>
    </recommendedName>
</protein>
<keyword evidence="1" id="KW-0732">Signal</keyword>
<evidence type="ECO:0008006" key="3">
    <source>
        <dbReference type="Google" id="ProtNLM"/>
    </source>
</evidence>
<accession>A0A1B6FXY7</accession>
<feature type="chain" id="PRO_5008583178" description="Chitin-binding type-2 domain-containing protein" evidence="1">
    <location>
        <begin position="18"/>
        <end position="291"/>
    </location>
</feature>
<reference evidence="2" key="1">
    <citation type="submission" date="2015-11" db="EMBL/GenBank/DDBJ databases">
        <title>De novo transcriptome assembly of four potential Pierce s Disease insect vectors from Arizona vineyards.</title>
        <authorList>
            <person name="Tassone E.E."/>
        </authorList>
    </citation>
    <scope>NUCLEOTIDE SEQUENCE</scope>
</reference>